<comment type="caution">
    <text evidence="1">The sequence shown here is derived from an EMBL/GenBank/DDBJ whole genome shotgun (WGS) entry which is preliminary data.</text>
</comment>
<accession>A0ACC0W9J8</accession>
<reference evidence="1 2" key="1">
    <citation type="journal article" date="2022" name="bioRxiv">
        <title>The genome of the oomycete Peronosclerospora sorghi, a cosmopolitan pathogen of maize and sorghum, is inflated with dispersed pseudogenes.</title>
        <authorList>
            <person name="Fletcher K."/>
            <person name="Martin F."/>
            <person name="Isakeit T."/>
            <person name="Cavanaugh K."/>
            <person name="Magill C."/>
            <person name="Michelmore R."/>
        </authorList>
    </citation>
    <scope>NUCLEOTIDE SEQUENCE [LARGE SCALE GENOMIC DNA]</scope>
    <source>
        <strain evidence="1">P6</strain>
    </source>
</reference>
<organism evidence="1 2">
    <name type="scientific">Peronosclerospora sorghi</name>
    <dbReference type="NCBI Taxonomy" id="230839"/>
    <lineage>
        <taxon>Eukaryota</taxon>
        <taxon>Sar</taxon>
        <taxon>Stramenopiles</taxon>
        <taxon>Oomycota</taxon>
        <taxon>Peronosporomycetes</taxon>
        <taxon>Peronosporales</taxon>
        <taxon>Peronosporaceae</taxon>
        <taxon>Peronosclerospora</taxon>
    </lineage>
</organism>
<evidence type="ECO:0000313" key="1">
    <source>
        <dbReference type="EMBL" id="KAI9914996.1"/>
    </source>
</evidence>
<proteinExistence type="predicted"/>
<dbReference type="EMBL" id="CM047582">
    <property type="protein sequence ID" value="KAI9914996.1"/>
    <property type="molecule type" value="Genomic_DNA"/>
</dbReference>
<keyword evidence="2" id="KW-1185">Reference proteome</keyword>
<name>A0ACC0W9J8_9STRA</name>
<protein>
    <submittedName>
        <fullName evidence="1">Uncharacterized protein</fullName>
    </submittedName>
</protein>
<evidence type="ECO:0000313" key="2">
    <source>
        <dbReference type="Proteomes" id="UP001163321"/>
    </source>
</evidence>
<gene>
    <name evidence="1" type="ORF">PsorP6_007765</name>
</gene>
<dbReference type="Proteomes" id="UP001163321">
    <property type="component" value="Chromosome 3"/>
</dbReference>
<sequence>MPDKNVKAILQALIAEQNENNRRMNQKIADLMYLTAVAPSLLQFESKSAQPVAEERLHIEGMLRCQVIDKHQC</sequence>